<evidence type="ECO:0000313" key="1">
    <source>
        <dbReference type="EMBL" id="SEM22484.1"/>
    </source>
</evidence>
<organism evidence="1 2">
    <name type="scientific">Mesobacillus persicus</name>
    <dbReference type="NCBI Taxonomy" id="930146"/>
    <lineage>
        <taxon>Bacteria</taxon>
        <taxon>Bacillati</taxon>
        <taxon>Bacillota</taxon>
        <taxon>Bacilli</taxon>
        <taxon>Bacillales</taxon>
        <taxon>Bacillaceae</taxon>
        <taxon>Mesobacillus</taxon>
    </lineage>
</organism>
<accession>A0A1H7WMD8</accession>
<dbReference type="EMBL" id="FOBW01000001">
    <property type="protein sequence ID" value="SEM22484.1"/>
    <property type="molecule type" value="Genomic_DNA"/>
</dbReference>
<keyword evidence="2" id="KW-1185">Reference proteome</keyword>
<dbReference type="OrthoDB" id="2889003at2"/>
<name>A0A1H7WMD8_9BACI</name>
<dbReference type="Proteomes" id="UP000198553">
    <property type="component" value="Unassembled WGS sequence"/>
</dbReference>
<proteinExistence type="predicted"/>
<evidence type="ECO:0000313" key="2">
    <source>
        <dbReference type="Proteomes" id="UP000198553"/>
    </source>
</evidence>
<dbReference type="STRING" id="930146.SAMN05192533_101493"/>
<sequence length="126" mass="14962">MHTTQHGLQQIAQTRQIAQQLIQQTQQGTQQYRMMMQQEQQNVQMLEQILRREKQAVQYIQQSIHNHDVAIQRCQEVVNMCNQMQQELTTNNAFYGNQSGMHQPLYNQNQNQFQQSHYGGHSTFQQ</sequence>
<protein>
    <submittedName>
        <fullName evidence="1">Uncharacterized protein</fullName>
    </submittedName>
</protein>
<reference evidence="2" key="1">
    <citation type="submission" date="2016-10" db="EMBL/GenBank/DDBJ databases">
        <authorList>
            <person name="Varghese N."/>
            <person name="Submissions S."/>
        </authorList>
    </citation>
    <scope>NUCLEOTIDE SEQUENCE [LARGE SCALE GENOMIC DNA]</scope>
    <source>
        <strain evidence="2">B48,IBRC-M 10115,DSM 25386,CECT 8001</strain>
    </source>
</reference>
<gene>
    <name evidence="1" type="ORF">SAMN05192533_101493</name>
</gene>
<dbReference type="RefSeq" id="WP_090740781.1">
    <property type="nucleotide sequence ID" value="NZ_FOBW01000001.1"/>
</dbReference>
<dbReference type="AlphaFoldDB" id="A0A1H7WMD8"/>